<dbReference type="AlphaFoldDB" id="A0A368UTB6"/>
<reference evidence="1 2" key="1">
    <citation type="submission" date="2018-07" db="EMBL/GenBank/DDBJ databases">
        <title>Freshwater and sediment microbial communities from various areas in North America, analyzing microbe dynamics in response to fracking.</title>
        <authorList>
            <person name="Lamendella R."/>
        </authorList>
    </citation>
    <scope>NUCLEOTIDE SEQUENCE [LARGE SCALE GENOMIC DNA]</scope>
    <source>
        <strain evidence="1 2">160A</strain>
    </source>
</reference>
<organism evidence="1 2">
    <name type="scientific">Marinilabilia salmonicolor</name>
    <dbReference type="NCBI Taxonomy" id="989"/>
    <lineage>
        <taxon>Bacteria</taxon>
        <taxon>Pseudomonadati</taxon>
        <taxon>Bacteroidota</taxon>
        <taxon>Bacteroidia</taxon>
        <taxon>Marinilabiliales</taxon>
        <taxon>Marinilabiliaceae</taxon>
        <taxon>Marinilabilia</taxon>
    </lineage>
</organism>
<protein>
    <recommendedName>
        <fullName evidence="3">Antidote-toxin recognition antitoxin MazE</fullName>
    </recommendedName>
</protein>
<evidence type="ECO:0008006" key="3">
    <source>
        <dbReference type="Google" id="ProtNLM"/>
    </source>
</evidence>
<dbReference type="Proteomes" id="UP000252733">
    <property type="component" value="Unassembled WGS sequence"/>
</dbReference>
<dbReference type="EMBL" id="QPIZ01000016">
    <property type="protein sequence ID" value="RCW31943.1"/>
    <property type="molecule type" value="Genomic_DNA"/>
</dbReference>
<accession>A0A368UTB6</accession>
<name>A0A368UTB6_9BACT</name>
<proteinExistence type="predicted"/>
<keyword evidence="2" id="KW-1185">Reference proteome</keyword>
<gene>
    <name evidence="1" type="ORF">DFO77_11610</name>
</gene>
<evidence type="ECO:0000313" key="2">
    <source>
        <dbReference type="Proteomes" id="UP000252733"/>
    </source>
</evidence>
<comment type="caution">
    <text evidence="1">The sequence shown here is derived from an EMBL/GenBank/DDBJ whole genome shotgun (WGS) entry which is preliminary data.</text>
</comment>
<evidence type="ECO:0000313" key="1">
    <source>
        <dbReference type="EMBL" id="RCW31943.1"/>
    </source>
</evidence>
<sequence length="38" mass="4364">MRTEIKKASEGNMVILLPESIIEENDLKEGYKLDIQSK</sequence>